<evidence type="ECO:0000256" key="3">
    <source>
        <dbReference type="ARBA" id="ARBA00008273"/>
    </source>
</evidence>
<gene>
    <name evidence="15" type="primary">purB</name>
    <name evidence="15" type="ORF">K8I29_13405</name>
</gene>
<dbReference type="InterPro" id="IPR008948">
    <property type="entry name" value="L-Aspartase-like"/>
</dbReference>
<evidence type="ECO:0000256" key="7">
    <source>
        <dbReference type="ARBA" id="ARBA00023239"/>
    </source>
</evidence>
<evidence type="ECO:0000256" key="8">
    <source>
        <dbReference type="ARBA" id="ARBA00024477"/>
    </source>
</evidence>
<proteinExistence type="inferred from homology"/>
<dbReference type="SUPFAM" id="SSF48557">
    <property type="entry name" value="L-aspartase-like"/>
    <property type="match status" value="1"/>
</dbReference>
<evidence type="ECO:0000313" key="15">
    <source>
        <dbReference type="EMBL" id="MBZ0157192.1"/>
    </source>
</evidence>
<evidence type="ECO:0000256" key="9">
    <source>
        <dbReference type="ARBA" id="ARBA00030717"/>
    </source>
</evidence>
<evidence type="ECO:0000256" key="6">
    <source>
        <dbReference type="ARBA" id="ARBA00022755"/>
    </source>
</evidence>
<accession>A0A953JBY8</accession>
<comment type="catalytic activity">
    <reaction evidence="8">
        <text>(2S)-2-[5-amino-1-(5-phospho-beta-D-ribosyl)imidazole-4-carboxamido]succinate = 5-amino-1-(5-phospho-beta-D-ribosyl)imidazole-4-carboxamide + fumarate</text>
        <dbReference type="Rhea" id="RHEA:23920"/>
        <dbReference type="ChEBI" id="CHEBI:29806"/>
        <dbReference type="ChEBI" id="CHEBI:58443"/>
        <dbReference type="ChEBI" id="CHEBI:58475"/>
        <dbReference type="EC" id="4.3.2.2"/>
    </reaction>
    <physiologicalReaction direction="left-to-right" evidence="8">
        <dbReference type="Rhea" id="RHEA:23921"/>
    </physiologicalReaction>
</comment>
<dbReference type="GO" id="GO:0004018">
    <property type="term" value="F:N6-(1,2-dicarboxyethyl)AMP AMP-lyase (fumarate-forming) activity"/>
    <property type="evidence" value="ECO:0007669"/>
    <property type="project" value="UniProtKB-UniRule"/>
</dbReference>
<reference evidence="15" key="1">
    <citation type="journal article" date="2021" name="bioRxiv">
        <title>Unraveling nitrogen, sulfur and carbon metabolic pathways and microbial community transcriptional responses to substrate deprivation and toxicity stresses in a bioreactor mimicking anoxic brackish coastal sediment conditions.</title>
        <authorList>
            <person name="Martins P.D."/>
            <person name="Echeveste M.J."/>
            <person name="Arshad A."/>
            <person name="Kurth J."/>
            <person name="Ouboter H."/>
            <person name="Jetten M.S.M."/>
            <person name="Welte C.U."/>
        </authorList>
    </citation>
    <scope>NUCLEOTIDE SEQUENCE</scope>
    <source>
        <strain evidence="15">MAG_39</strain>
    </source>
</reference>
<dbReference type="FunFam" id="1.10.275.10:FF:000006">
    <property type="entry name" value="Adenylosuccinate lyase"/>
    <property type="match status" value="1"/>
</dbReference>
<dbReference type="GO" id="GO:0044208">
    <property type="term" value="P:'de novo' AMP biosynthetic process"/>
    <property type="evidence" value="ECO:0007669"/>
    <property type="project" value="TreeGrafter"/>
</dbReference>
<dbReference type="InterPro" id="IPR004769">
    <property type="entry name" value="Pur_lyase"/>
</dbReference>
<evidence type="ECO:0000256" key="13">
    <source>
        <dbReference type="SAM" id="MobiDB-lite"/>
    </source>
</evidence>
<dbReference type="Pfam" id="PF00206">
    <property type="entry name" value="Lyase_1"/>
    <property type="match status" value="1"/>
</dbReference>
<evidence type="ECO:0000256" key="5">
    <source>
        <dbReference type="ARBA" id="ARBA00017058"/>
    </source>
</evidence>
<evidence type="ECO:0000256" key="10">
    <source>
        <dbReference type="ARBA" id="ARBA00049115"/>
    </source>
</evidence>
<comment type="pathway">
    <text evidence="2 12">Purine metabolism; AMP biosynthesis via de novo pathway; AMP from IMP: step 2/2.</text>
</comment>
<organism evidence="15 16">
    <name type="scientific">Candidatus Nitrobium versatile</name>
    <dbReference type="NCBI Taxonomy" id="2884831"/>
    <lineage>
        <taxon>Bacteria</taxon>
        <taxon>Pseudomonadati</taxon>
        <taxon>Nitrospirota</taxon>
        <taxon>Nitrospiria</taxon>
        <taxon>Nitrospirales</taxon>
        <taxon>Nitrospiraceae</taxon>
        <taxon>Candidatus Nitrobium</taxon>
    </lineage>
</organism>
<dbReference type="Gene3D" id="1.10.40.30">
    <property type="entry name" value="Fumarase/aspartase (C-terminal domain)"/>
    <property type="match status" value="1"/>
</dbReference>
<comment type="catalytic activity">
    <reaction evidence="10">
        <text>N(6)-(1,2-dicarboxyethyl)-AMP = fumarate + AMP</text>
        <dbReference type="Rhea" id="RHEA:16853"/>
        <dbReference type="ChEBI" id="CHEBI:29806"/>
        <dbReference type="ChEBI" id="CHEBI:57567"/>
        <dbReference type="ChEBI" id="CHEBI:456215"/>
        <dbReference type="EC" id="4.3.2.2"/>
    </reaction>
    <physiologicalReaction direction="left-to-right" evidence="10">
        <dbReference type="Rhea" id="RHEA:16854"/>
    </physiologicalReaction>
</comment>
<dbReference type="Pfam" id="PF10397">
    <property type="entry name" value="ADSL_C"/>
    <property type="match status" value="1"/>
</dbReference>
<comment type="similarity">
    <text evidence="3 12">Belongs to the lyase 1 family. Adenylosuccinate lyase subfamily.</text>
</comment>
<dbReference type="PRINTS" id="PR00145">
    <property type="entry name" value="ARGSUCLYASE"/>
</dbReference>
<dbReference type="FunFam" id="1.20.200.10:FF:000008">
    <property type="entry name" value="Adenylosuccinate lyase"/>
    <property type="match status" value="1"/>
</dbReference>
<dbReference type="PANTHER" id="PTHR43172">
    <property type="entry name" value="ADENYLOSUCCINATE LYASE"/>
    <property type="match status" value="1"/>
</dbReference>
<evidence type="ECO:0000256" key="4">
    <source>
        <dbReference type="ARBA" id="ARBA00012339"/>
    </source>
</evidence>
<evidence type="ECO:0000259" key="14">
    <source>
        <dbReference type="SMART" id="SM00998"/>
    </source>
</evidence>
<protein>
    <recommendedName>
        <fullName evidence="5 11">Adenylosuccinate lyase</fullName>
        <shortName evidence="12">ASL</shortName>
        <ecNumber evidence="4 11">4.3.2.2</ecNumber>
    </recommendedName>
    <alternativeName>
        <fullName evidence="9 12">Adenylosuccinase</fullName>
    </alternativeName>
</protein>
<dbReference type="GO" id="GO:0005829">
    <property type="term" value="C:cytosol"/>
    <property type="evidence" value="ECO:0007669"/>
    <property type="project" value="TreeGrafter"/>
</dbReference>
<dbReference type="AlphaFoldDB" id="A0A953JBY8"/>
<feature type="domain" description="Adenylosuccinate lyase C-terminal" evidence="14">
    <location>
        <begin position="349"/>
        <end position="429"/>
    </location>
</feature>
<comment type="pathway">
    <text evidence="1 12">Purine metabolism; IMP biosynthesis via de novo pathway; 5-amino-1-(5-phospho-D-ribosyl)imidazole-4-carboxamide from 5-amino-1-(5-phospho-D-ribosyl)imidazole-4-carboxylate: step 2/2.</text>
</comment>
<dbReference type="InterPro" id="IPR020557">
    <property type="entry name" value="Fumarate_lyase_CS"/>
</dbReference>
<evidence type="ECO:0000256" key="11">
    <source>
        <dbReference type="NCBIfam" id="TIGR00928"/>
    </source>
</evidence>
<name>A0A953JBY8_9BACT</name>
<keyword evidence="6 12" id="KW-0658">Purine biosynthesis</keyword>
<evidence type="ECO:0000256" key="12">
    <source>
        <dbReference type="RuleBase" id="RU361172"/>
    </source>
</evidence>
<dbReference type="Gene3D" id="1.20.200.10">
    <property type="entry name" value="Fumarase/aspartase (Central domain)"/>
    <property type="match status" value="1"/>
</dbReference>
<dbReference type="EMBL" id="JAIOIV010000107">
    <property type="protein sequence ID" value="MBZ0157192.1"/>
    <property type="molecule type" value="Genomic_DNA"/>
</dbReference>
<dbReference type="InterPro" id="IPR019468">
    <property type="entry name" value="AdenyloSucc_lyase_C"/>
</dbReference>
<reference evidence="15" key="2">
    <citation type="submission" date="2021-08" db="EMBL/GenBank/DDBJ databases">
        <authorList>
            <person name="Dalcin Martins P."/>
        </authorList>
    </citation>
    <scope>NUCLEOTIDE SEQUENCE</scope>
    <source>
        <strain evidence="15">MAG_39</strain>
    </source>
</reference>
<evidence type="ECO:0000256" key="2">
    <source>
        <dbReference type="ARBA" id="ARBA00004734"/>
    </source>
</evidence>
<dbReference type="InterPro" id="IPR022761">
    <property type="entry name" value="Fumarate_lyase_N"/>
</dbReference>
<sequence length="431" mass="49271">MIARYTRPEMGRLWEPENRFRKWLDVEIAACEAWAEMGEIPRDALEVIREKARFDVARIDEIEKTVKHDVIAFLTSVAEFVGPESRFVHMGLTSSDVVDTALSLLMREAADIIIGDIRQLMEVLKTQAFRYKDTPCMGRSHGIHAEPMTFGLKFTLWYEDARRNLRRMEQAREIISIGKFSGAVGTFSNIPVELEAKVCHRLGLTPEPVATQVVQRDRHAEYMTTLALVAASVEKIAVELRHLQRTEVREAEEPFTAGQKGSSAMPHKRNPVGNENLSGLARVVRSNAMAALEDIALWHERDISHSSVERVIVPDSTILVDYMLHRLTGILKDLHVYPERMQANIEMSYGLYNSQRTLLALVARGMTREDAYTLVQRNAMESWGKGVAFMKLLQKDPDIARYLSPQEIEEIFDLKYYLRNVDFIFSRVFGE</sequence>
<dbReference type="Proteomes" id="UP000705867">
    <property type="component" value="Unassembled WGS sequence"/>
</dbReference>
<dbReference type="InterPro" id="IPR000362">
    <property type="entry name" value="Fumarate_lyase_fam"/>
</dbReference>
<dbReference type="GO" id="GO:0070626">
    <property type="term" value="F:(S)-2-(5-amino-1-(5-phospho-D-ribosyl)imidazole-4-carboxamido) succinate lyase (fumarate-forming) activity"/>
    <property type="evidence" value="ECO:0007669"/>
    <property type="project" value="TreeGrafter"/>
</dbReference>
<dbReference type="FunFam" id="1.10.40.30:FF:000007">
    <property type="entry name" value="Adenylosuccinate lyase"/>
    <property type="match status" value="1"/>
</dbReference>
<dbReference type="Gene3D" id="1.10.275.10">
    <property type="entry name" value="Fumarase/aspartase (N-terminal domain)"/>
    <property type="match status" value="1"/>
</dbReference>
<dbReference type="PROSITE" id="PS00163">
    <property type="entry name" value="FUMARATE_LYASES"/>
    <property type="match status" value="1"/>
</dbReference>
<dbReference type="PRINTS" id="PR00149">
    <property type="entry name" value="FUMRATELYASE"/>
</dbReference>
<evidence type="ECO:0000313" key="16">
    <source>
        <dbReference type="Proteomes" id="UP000705867"/>
    </source>
</evidence>
<dbReference type="PANTHER" id="PTHR43172:SF1">
    <property type="entry name" value="ADENYLOSUCCINATE LYASE"/>
    <property type="match status" value="1"/>
</dbReference>
<dbReference type="SMART" id="SM00998">
    <property type="entry name" value="ADSL_C"/>
    <property type="match status" value="1"/>
</dbReference>
<dbReference type="EC" id="4.3.2.2" evidence="4 11"/>
<keyword evidence="7 12" id="KW-0456">Lyase</keyword>
<evidence type="ECO:0000256" key="1">
    <source>
        <dbReference type="ARBA" id="ARBA00004706"/>
    </source>
</evidence>
<dbReference type="NCBIfam" id="TIGR00928">
    <property type="entry name" value="purB"/>
    <property type="match status" value="1"/>
</dbReference>
<comment type="caution">
    <text evidence="15">The sequence shown here is derived from an EMBL/GenBank/DDBJ whole genome shotgun (WGS) entry which is preliminary data.</text>
</comment>
<dbReference type="CDD" id="cd01360">
    <property type="entry name" value="Adenylsuccinate_lyase_1"/>
    <property type="match status" value="1"/>
</dbReference>
<dbReference type="InterPro" id="IPR024083">
    <property type="entry name" value="Fumarase/histidase_N"/>
</dbReference>
<feature type="region of interest" description="Disordered" evidence="13">
    <location>
        <begin position="250"/>
        <end position="272"/>
    </location>
</feature>